<accession>A0ABQ9X6W7</accession>
<protein>
    <submittedName>
        <fullName evidence="1">Uncharacterized protein</fullName>
    </submittedName>
</protein>
<reference evidence="1 2" key="1">
    <citation type="journal article" date="2022" name="bioRxiv">
        <title>Genomics of Preaxostyla Flagellates Illuminates Evolutionary Transitions and the Path Towards Mitochondrial Loss.</title>
        <authorList>
            <person name="Novak L.V.F."/>
            <person name="Treitli S.C."/>
            <person name="Pyrih J."/>
            <person name="Halakuc P."/>
            <person name="Pipaliya S.V."/>
            <person name="Vacek V."/>
            <person name="Brzon O."/>
            <person name="Soukal P."/>
            <person name="Eme L."/>
            <person name="Dacks J.B."/>
            <person name="Karnkowska A."/>
            <person name="Elias M."/>
            <person name="Hampl V."/>
        </authorList>
    </citation>
    <scope>NUCLEOTIDE SEQUENCE [LARGE SCALE GENOMIC DNA]</scope>
    <source>
        <strain evidence="1">NAU3</strain>
        <tissue evidence="1">Gut</tissue>
    </source>
</reference>
<dbReference type="Proteomes" id="UP001281761">
    <property type="component" value="Unassembled WGS sequence"/>
</dbReference>
<organism evidence="1 2">
    <name type="scientific">Blattamonas nauphoetae</name>
    <dbReference type="NCBI Taxonomy" id="2049346"/>
    <lineage>
        <taxon>Eukaryota</taxon>
        <taxon>Metamonada</taxon>
        <taxon>Preaxostyla</taxon>
        <taxon>Oxymonadida</taxon>
        <taxon>Blattamonas</taxon>
    </lineage>
</organism>
<evidence type="ECO:0000313" key="2">
    <source>
        <dbReference type="Proteomes" id="UP001281761"/>
    </source>
</evidence>
<name>A0ABQ9X6W7_9EUKA</name>
<evidence type="ECO:0000313" key="1">
    <source>
        <dbReference type="EMBL" id="KAK2947521.1"/>
    </source>
</evidence>
<sequence length="253" mass="28582">MSLHSDDKKTRCGVMRKRSIADVLWILFLTRISREVMALSLNTSLEPAHFPYRVMPFISKVLVEIEHLSRKHADNIPRILDTLTSRAAEEGFDDLDEHPSIGIELLVSAYPRVTEPSHTLPLSRLLMVCKSHPNGESRLDALIDNPSPAVEIEAPTRWFELLNSNLQEATIEDPVKPLVFELSRLAHERIKPHAEGTTRYKVLSKVGNWFLMIKGALSKTSQNQTIQLSTEITSHFSFCFISTSFANTCAPLH</sequence>
<comment type="caution">
    <text evidence="1">The sequence shown here is derived from an EMBL/GenBank/DDBJ whole genome shotgun (WGS) entry which is preliminary data.</text>
</comment>
<keyword evidence="2" id="KW-1185">Reference proteome</keyword>
<gene>
    <name evidence="1" type="ORF">BLNAU_17541</name>
</gene>
<dbReference type="EMBL" id="JARBJD010000198">
    <property type="protein sequence ID" value="KAK2947521.1"/>
    <property type="molecule type" value="Genomic_DNA"/>
</dbReference>
<proteinExistence type="predicted"/>